<feature type="transmembrane region" description="Helical" evidence="4">
    <location>
        <begin position="88"/>
        <end position="105"/>
    </location>
</feature>
<dbReference type="Pfam" id="PF04145">
    <property type="entry name" value="Ctr"/>
    <property type="match status" value="2"/>
</dbReference>
<evidence type="ECO:0000256" key="2">
    <source>
        <dbReference type="ARBA" id="ARBA00022989"/>
    </source>
</evidence>
<keyword evidence="4" id="KW-0187">Copper transport</keyword>
<accession>A0AAW2ZPK4</accession>
<evidence type="ECO:0000313" key="6">
    <source>
        <dbReference type="Proteomes" id="UP001431209"/>
    </source>
</evidence>
<feature type="transmembrane region" description="Helical" evidence="4">
    <location>
        <begin position="111"/>
        <end position="127"/>
    </location>
</feature>
<evidence type="ECO:0000256" key="1">
    <source>
        <dbReference type="ARBA" id="ARBA00022692"/>
    </source>
</evidence>
<dbReference type="PANTHER" id="PTHR12483">
    <property type="entry name" value="SOLUTE CARRIER FAMILY 31 COPPER TRANSPORTERS"/>
    <property type="match status" value="1"/>
</dbReference>
<name>A0AAW2ZPK4_9EUKA</name>
<keyword evidence="2 4" id="KW-1133">Transmembrane helix</keyword>
<evidence type="ECO:0000256" key="3">
    <source>
        <dbReference type="ARBA" id="ARBA00023136"/>
    </source>
</evidence>
<keyword evidence="6" id="KW-1185">Reference proteome</keyword>
<dbReference type="InterPro" id="IPR007274">
    <property type="entry name" value="Cop_transporter"/>
</dbReference>
<dbReference type="EMBL" id="JAOPGA020001753">
    <property type="protein sequence ID" value="KAL0491101.1"/>
    <property type="molecule type" value="Genomic_DNA"/>
</dbReference>
<evidence type="ECO:0000313" key="5">
    <source>
        <dbReference type="EMBL" id="KAL0491101.1"/>
    </source>
</evidence>
<keyword evidence="1 4" id="KW-0812">Transmembrane</keyword>
<keyword evidence="3 4" id="KW-0472">Membrane</keyword>
<keyword evidence="4" id="KW-0813">Transport</keyword>
<comment type="subcellular location">
    <subcellularLocation>
        <location evidence="4">Membrane</location>
        <topology evidence="4">Multi-pass membrane protein</topology>
    </subcellularLocation>
</comment>
<feature type="transmembrane region" description="Helical" evidence="4">
    <location>
        <begin position="44"/>
        <end position="61"/>
    </location>
</feature>
<dbReference type="PANTHER" id="PTHR12483:SF115">
    <property type="entry name" value="COPPER TRANSPORT PROTEIN"/>
    <property type="match status" value="1"/>
</dbReference>
<organism evidence="5 6">
    <name type="scientific">Acrasis kona</name>
    <dbReference type="NCBI Taxonomy" id="1008807"/>
    <lineage>
        <taxon>Eukaryota</taxon>
        <taxon>Discoba</taxon>
        <taxon>Heterolobosea</taxon>
        <taxon>Tetramitia</taxon>
        <taxon>Eutetramitia</taxon>
        <taxon>Acrasidae</taxon>
        <taxon>Acrasis</taxon>
    </lineage>
</organism>
<comment type="caution">
    <text evidence="5">The sequence shown here is derived from an EMBL/GenBank/DDBJ whole genome shotgun (WGS) entry which is preliminary data.</text>
</comment>
<protein>
    <recommendedName>
        <fullName evidence="4">Copper transport protein</fullName>
    </recommendedName>
</protein>
<reference evidence="5 6" key="1">
    <citation type="submission" date="2024-03" db="EMBL/GenBank/DDBJ databases">
        <title>The Acrasis kona genome and developmental transcriptomes reveal deep origins of eukaryotic multicellular pathways.</title>
        <authorList>
            <person name="Sheikh S."/>
            <person name="Fu C.-J."/>
            <person name="Brown M.W."/>
            <person name="Baldauf S.L."/>
        </authorList>
    </citation>
    <scope>NUCLEOTIDE SEQUENCE [LARGE SCALE GENOMIC DNA]</scope>
    <source>
        <strain evidence="5 6">ATCC MYA-3509</strain>
    </source>
</reference>
<comment type="similarity">
    <text evidence="4">Belongs to the copper transporter (Ctr) (TC 1.A.56) family. SLC31A subfamily.</text>
</comment>
<keyword evidence="4" id="KW-0406">Ion transport</keyword>
<keyword evidence="4" id="KW-0186">Copper</keyword>
<dbReference type="Proteomes" id="UP001431209">
    <property type="component" value="Unassembled WGS sequence"/>
</dbReference>
<dbReference type="GO" id="GO:0016020">
    <property type="term" value="C:membrane"/>
    <property type="evidence" value="ECO:0007669"/>
    <property type="project" value="UniProtKB-SubCell"/>
</dbReference>
<dbReference type="GO" id="GO:0005375">
    <property type="term" value="F:copper ion transmembrane transporter activity"/>
    <property type="evidence" value="ECO:0007669"/>
    <property type="project" value="UniProtKB-UniRule"/>
</dbReference>
<gene>
    <name evidence="5" type="ORF">AKO1_009749</name>
</gene>
<dbReference type="AlphaFoldDB" id="A0AAW2ZPK4"/>
<proteinExistence type="inferred from homology"/>
<sequence length="140" mass="16167">MEEHHHHHMPASASSCDMKMVFNWDLTGLCVIFEWWKINDSTTMIGSFFIILLLSALYERLRQFGREYDISLSKQRDEASGIVQLKRSLLYGIQVLYAFMLMLIFMTYNGYLMAATALGAAIGFFFFNKDLNNDKGMACH</sequence>
<evidence type="ECO:0000256" key="4">
    <source>
        <dbReference type="RuleBase" id="RU367022"/>
    </source>
</evidence>